<dbReference type="Gene3D" id="3.40.800.20">
    <property type="entry name" value="Histone deacetylase domain"/>
    <property type="match status" value="1"/>
</dbReference>
<keyword evidence="6" id="KW-0156">Chromatin regulator</keyword>
<dbReference type="InterPro" id="IPR036770">
    <property type="entry name" value="Ankyrin_rpt-contain_sf"/>
</dbReference>
<dbReference type="EC" id="3.5.1.98" evidence="3"/>
<keyword evidence="10" id="KW-0040">ANK repeat</keyword>
<dbReference type="GeneID" id="8243861"/>
<dbReference type="STRING" id="296587.C1E6M7"/>
<dbReference type="OrthoDB" id="564793at2759"/>
<dbReference type="GO" id="GO:0141221">
    <property type="term" value="F:histone deacetylase activity, hydrolytic mechanism"/>
    <property type="evidence" value="ECO:0007669"/>
    <property type="project" value="UniProtKB-EC"/>
</dbReference>
<keyword evidence="14" id="KW-1185">Reference proteome</keyword>
<dbReference type="Gene3D" id="1.25.40.20">
    <property type="entry name" value="Ankyrin repeat-containing domain"/>
    <property type="match status" value="1"/>
</dbReference>
<feature type="compositionally biased region" description="Basic and acidic residues" evidence="11">
    <location>
        <begin position="133"/>
        <end position="143"/>
    </location>
</feature>
<keyword evidence="4" id="KW-0678">Repressor</keyword>
<dbReference type="PANTHER" id="PTHR10625:SF5">
    <property type="entry name" value="HISTONE DEACETYLASE"/>
    <property type="match status" value="1"/>
</dbReference>
<dbReference type="SUPFAM" id="SSF48403">
    <property type="entry name" value="Ankyrin repeat"/>
    <property type="match status" value="1"/>
</dbReference>
<dbReference type="PROSITE" id="PS50088">
    <property type="entry name" value="ANK_REPEAT"/>
    <property type="match status" value="1"/>
</dbReference>
<dbReference type="AlphaFoldDB" id="C1E6M7"/>
<organism evidence="13 14">
    <name type="scientific">Micromonas commoda (strain RCC299 / NOUM17 / CCMP2709)</name>
    <name type="common">Picoplanktonic green alga</name>
    <dbReference type="NCBI Taxonomy" id="296587"/>
    <lineage>
        <taxon>Eukaryota</taxon>
        <taxon>Viridiplantae</taxon>
        <taxon>Chlorophyta</taxon>
        <taxon>Mamiellophyceae</taxon>
        <taxon>Mamiellales</taxon>
        <taxon>Mamiellaceae</taxon>
        <taxon>Micromonas</taxon>
    </lineage>
</organism>
<evidence type="ECO:0000256" key="10">
    <source>
        <dbReference type="PROSITE-ProRule" id="PRU00023"/>
    </source>
</evidence>
<keyword evidence="8" id="KW-0804">Transcription</keyword>
<evidence type="ECO:0000256" key="7">
    <source>
        <dbReference type="ARBA" id="ARBA00023015"/>
    </source>
</evidence>
<comment type="subcellular location">
    <subcellularLocation>
        <location evidence="1">Nucleus</location>
    </subcellularLocation>
</comment>
<dbReference type="InParanoid" id="C1E6M7"/>
<accession>C1E6M7</accession>
<dbReference type="InterPro" id="IPR037138">
    <property type="entry name" value="His_deacetylse_dom_sf"/>
</dbReference>
<comment type="similarity">
    <text evidence="2">Belongs to the histone deacetylase family. HD type 2 subfamily.</text>
</comment>
<dbReference type="GO" id="GO:0005737">
    <property type="term" value="C:cytoplasm"/>
    <property type="evidence" value="ECO:0007669"/>
    <property type="project" value="TreeGrafter"/>
</dbReference>
<evidence type="ECO:0000256" key="2">
    <source>
        <dbReference type="ARBA" id="ARBA00007738"/>
    </source>
</evidence>
<dbReference type="InterPro" id="IPR023696">
    <property type="entry name" value="Ureohydrolase_dom_sf"/>
</dbReference>
<proteinExistence type="inferred from homology"/>
<dbReference type="Proteomes" id="UP000002009">
    <property type="component" value="Chromosome 5"/>
</dbReference>
<dbReference type="InterPro" id="IPR023801">
    <property type="entry name" value="His_deacetylse_dom"/>
</dbReference>
<evidence type="ECO:0000256" key="4">
    <source>
        <dbReference type="ARBA" id="ARBA00022491"/>
    </source>
</evidence>
<feature type="domain" description="Histone deacetylase" evidence="12">
    <location>
        <begin position="304"/>
        <end position="461"/>
    </location>
</feature>
<dbReference type="Pfam" id="PF12796">
    <property type="entry name" value="Ank_2"/>
    <property type="match status" value="1"/>
</dbReference>
<evidence type="ECO:0000256" key="6">
    <source>
        <dbReference type="ARBA" id="ARBA00022853"/>
    </source>
</evidence>
<evidence type="ECO:0000256" key="8">
    <source>
        <dbReference type="ARBA" id="ARBA00023163"/>
    </source>
</evidence>
<evidence type="ECO:0000256" key="1">
    <source>
        <dbReference type="ARBA" id="ARBA00004123"/>
    </source>
</evidence>
<keyword evidence="9" id="KW-0539">Nucleus</keyword>
<feature type="repeat" description="ANK" evidence="10">
    <location>
        <begin position="217"/>
        <end position="249"/>
    </location>
</feature>
<dbReference type="SUPFAM" id="SSF52768">
    <property type="entry name" value="Arginase/deacetylase"/>
    <property type="match status" value="1"/>
</dbReference>
<dbReference type="SMART" id="SM00248">
    <property type="entry name" value="ANK"/>
    <property type="match status" value="3"/>
</dbReference>
<protein>
    <recommendedName>
        <fullName evidence="3">histone deacetylase</fullName>
        <ecNumber evidence="3">3.5.1.98</ecNumber>
    </recommendedName>
</protein>
<dbReference type="OMA" id="VASTPEW"/>
<feature type="region of interest" description="Disordered" evidence="11">
    <location>
        <begin position="37"/>
        <end position="143"/>
    </location>
</feature>
<evidence type="ECO:0000313" key="14">
    <source>
        <dbReference type="Proteomes" id="UP000002009"/>
    </source>
</evidence>
<gene>
    <name evidence="13" type="ORF">MICPUN_100609</name>
</gene>
<sequence length="468" mass="48616">MPPVTPATAISVLPLHAAVAAGKVEEVQVWLDVHAPLPSEEGLDREGKSVSTPQWPPRPVSDILGPGSASREPPCDQVGDAADAGPGANEATEDGENPVRPGIQNKHRFAGELARLPSIPKRDSDRSSAGVDGVKRGPVDTRNEHGNTALAVAAALADPAVAAELTALLLEHGASPLVLSSNLTPLHWAAQQGNWAALTTMAKWEGGRAVDARAAETGETPLMAAASAGQLDCCLSLLTAGADPLAVNVDGVGILALVASKVSQGKRSKVRAAVRLALLNAAPQLRVLLLHHEDCGRHISFKPHQESPERISAILAFIAKGATIGSLSADELLVSTEFDQASKEHLLRCHSEEYISVITQLGEQVANTPVAFTPYYQGFKGLPQAKQKKAEFSDTFFSPGTMAAALRAAGGVVHAVESVLKGHSRTAFVCVRPPGHHAGVDGATAGAPSSGFSIVNNAMIGEWSSDVS</sequence>
<evidence type="ECO:0000256" key="3">
    <source>
        <dbReference type="ARBA" id="ARBA00012111"/>
    </source>
</evidence>
<evidence type="ECO:0000256" key="5">
    <source>
        <dbReference type="ARBA" id="ARBA00022801"/>
    </source>
</evidence>
<evidence type="ECO:0000256" key="11">
    <source>
        <dbReference type="SAM" id="MobiDB-lite"/>
    </source>
</evidence>
<dbReference type="EMBL" id="CP001326">
    <property type="protein sequence ID" value="ACO63459.1"/>
    <property type="molecule type" value="Genomic_DNA"/>
</dbReference>
<dbReference type="GO" id="GO:0000118">
    <property type="term" value="C:histone deacetylase complex"/>
    <property type="evidence" value="ECO:0007669"/>
    <property type="project" value="TreeGrafter"/>
</dbReference>
<dbReference type="InterPro" id="IPR002110">
    <property type="entry name" value="Ankyrin_rpt"/>
</dbReference>
<dbReference type="Pfam" id="PF00850">
    <property type="entry name" value="Hist_deacetyl"/>
    <property type="match status" value="1"/>
</dbReference>
<keyword evidence="7" id="KW-0805">Transcription regulation</keyword>
<evidence type="ECO:0000256" key="9">
    <source>
        <dbReference type="ARBA" id="ARBA00023242"/>
    </source>
</evidence>
<name>C1E6M7_MICCC</name>
<reference evidence="13 14" key="1">
    <citation type="journal article" date="2009" name="Science">
        <title>Green evolution and dynamic adaptations revealed by genomes of the marine picoeukaryotes Micromonas.</title>
        <authorList>
            <person name="Worden A.Z."/>
            <person name="Lee J.H."/>
            <person name="Mock T."/>
            <person name="Rouze P."/>
            <person name="Simmons M.P."/>
            <person name="Aerts A.L."/>
            <person name="Allen A.E."/>
            <person name="Cuvelier M.L."/>
            <person name="Derelle E."/>
            <person name="Everett M.V."/>
            <person name="Foulon E."/>
            <person name="Grimwood J."/>
            <person name="Gundlach H."/>
            <person name="Henrissat B."/>
            <person name="Napoli C."/>
            <person name="McDonald S.M."/>
            <person name="Parker M.S."/>
            <person name="Rombauts S."/>
            <person name="Salamov A."/>
            <person name="Von Dassow P."/>
            <person name="Badger J.H."/>
            <person name="Coutinho P.M."/>
            <person name="Demir E."/>
            <person name="Dubchak I."/>
            <person name="Gentemann C."/>
            <person name="Eikrem W."/>
            <person name="Gready J.E."/>
            <person name="John U."/>
            <person name="Lanier W."/>
            <person name="Lindquist E.A."/>
            <person name="Lucas S."/>
            <person name="Mayer K.F."/>
            <person name="Moreau H."/>
            <person name="Not F."/>
            <person name="Otillar R."/>
            <person name="Panaud O."/>
            <person name="Pangilinan J."/>
            <person name="Paulsen I."/>
            <person name="Piegu B."/>
            <person name="Poliakov A."/>
            <person name="Robbens S."/>
            <person name="Schmutz J."/>
            <person name="Toulza E."/>
            <person name="Wyss T."/>
            <person name="Zelensky A."/>
            <person name="Zhou K."/>
            <person name="Armbrust E.V."/>
            <person name="Bhattacharya D."/>
            <person name="Goodenough U.W."/>
            <person name="Van de Peer Y."/>
            <person name="Grigoriev I.V."/>
        </authorList>
    </citation>
    <scope>NUCLEOTIDE SEQUENCE [LARGE SCALE GENOMIC DNA]</scope>
    <source>
        <strain evidence="14">RCC299 / NOUM17</strain>
    </source>
</reference>
<dbReference type="GO" id="GO:0040029">
    <property type="term" value="P:epigenetic regulation of gene expression"/>
    <property type="evidence" value="ECO:0007669"/>
    <property type="project" value="TreeGrafter"/>
</dbReference>
<evidence type="ECO:0000259" key="12">
    <source>
        <dbReference type="Pfam" id="PF00850"/>
    </source>
</evidence>
<dbReference type="RefSeq" id="XP_002502201.1">
    <property type="nucleotide sequence ID" value="XM_002502155.1"/>
</dbReference>
<dbReference type="KEGG" id="mis:MICPUN_100609"/>
<dbReference type="PANTHER" id="PTHR10625">
    <property type="entry name" value="HISTONE DEACETYLASE HDAC1-RELATED"/>
    <property type="match status" value="1"/>
</dbReference>
<keyword evidence="5" id="KW-0378">Hydrolase</keyword>
<dbReference type="PROSITE" id="PS50297">
    <property type="entry name" value="ANK_REP_REGION"/>
    <property type="match status" value="1"/>
</dbReference>
<evidence type="ECO:0000313" key="13">
    <source>
        <dbReference type="EMBL" id="ACO63459.1"/>
    </source>
</evidence>